<dbReference type="AlphaFoldDB" id="A0A1J5SLG7"/>
<gene>
    <name evidence="1" type="ORF">GALL_85390</name>
</gene>
<name>A0A1J5SLG7_9ZZZZ</name>
<protein>
    <submittedName>
        <fullName evidence="1">Uncharacterized protein</fullName>
    </submittedName>
</protein>
<accession>A0A1J5SLG7</accession>
<dbReference type="EMBL" id="MLJW01000027">
    <property type="protein sequence ID" value="OIR09306.1"/>
    <property type="molecule type" value="Genomic_DNA"/>
</dbReference>
<comment type="caution">
    <text evidence="1">The sequence shown here is derived from an EMBL/GenBank/DDBJ whole genome shotgun (WGS) entry which is preliminary data.</text>
</comment>
<proteinExistence type="predicted"/>
<reference evidence="1" key="1">
    <citation type="submission" date="2016-10" db="EMBL/GenBank/DDBJ databases">
        <title>Sequence of Gallionella enrichment culture.</title>
        <authorList>
            <person name="Poehlein A."/>
            <person name="Muehling M."/>
            <person name="Daniel R."/>
        </authorList>
    </citation>
    <scope>NUCLEOTIDE SEQUENCE</scope>
</reference>
<sequence>MNSLNSPHSTGLRALAFMLALAGSAYAGPGPAYWQSRTTDAVAPTAKSTPVAPVSEHSRTCTGSKLVPIVSMQPSWHNARGPLHAVQIGTRRVCSSCGTFTAMRSSWKNARGPLAPAATTAEHRCHASCVPATRA</sequence>
<evidence type="ECO:0000313" key="1">
    <source>
        <dbReference type="EMBL" id="OIR09306.1"/>
    </source>
</evidence>
<organism evidence="1">
    <name type="scientific">mine drainage metagenome</name>
    <dbReference type="NCBI Taxonomy" id="410659"/>
    <lineage>
        <taxon>unclassified sequences</taxon>
        <taxon>metagenomes</taxon>
        <taxon>ecological metagenomes</taxon>
    </lineage>
</organism>